<dbReference type="InterPro" id="IPR000904">
    <property type="entry name" value="Sec7_dom"/>
</dbReference>
<dbReference type="PROSITE" id="PS50190">
    <property type="entry name" value="SEC7"/>
    <property type="match status" value="1"/>
</dbReference>
<feature type="domain" description="PH" evidence="2">
    <location>
        <begin position="630"/>
        <end position="753"/>
    </location>
</feature>
<feature type="compositionally biased region" description="Low complexity" evidence="1">
    <location>
        <begin position="45"/>
        <end position="60"/>
    </location>
</feature>
<dbReference type="Proteomes" id="UP000320475">
    <property type="component" value="Unassembled WGS sequence"/>
</dbReference>
<evidence type="ECO:0000313" key="4">
    <source>
        <dbReference type="EMBL" id="TPX44957.1"/>
    </source>
</evidence>
<dbReference type="EMBL" id="QEAM01000160">
    <property type="protein sequence ID" value="TPX44957.1"/>
    <property type="molecule type" value="Genomic_DNA"/>
</dbReference>
<dbReference type="SUPFAM" id="SSF48425">
    <property type="entry name" value="Sec7 domain"/>
    <property type="match status" value="1"/>
</dbReference>
<dbReference type="OrthoDB" id="430364at2759"/>
<evidence type="ECO:0008006" key="8">
    <source>
        <dbReference type="Google" id="ProtNLM"/>
    </source>
</evidence>
<feature type="compositionally biased region" description="Polar residues" evidence="1">
    <location>
        <begin position="219"/>
        <end position="229"/>
    </location>
</feature>
<feature type="region of interest" description="Disordered" evidence="1">
    <location>
        <begin position="563"/>
        <end position="618"/>
    </location>
</feature>
<dbReference type="PROSITE" id="PS50003">
    <property type="entry name" value="PH_DOMAIN"/>
    <property type="match status" value="1"/>
</dbReference>
<dbReference type="Pfam" id="PF01369">
    <property type="entry name" value="Sec7"/>
    <property type="match status" value="1"/>
</dbReference>
<keyword evidence="6" id="KW-1185">Reference proteome</keyword>
<dbReference type="SMART" id="SM00222">
    <property type="entry name" value="Sec7"/>
    <property type="match status" value="1"/>
</dbReference>
<protein>
    <recommendedName>
        <fullName evidence="8">SEC7 domain-containing protein</fullName>
    </recommendedName>
</protein>
<feature type="region of interest" description="Disordered" evidence="1">
    <location>
        <begin position="36"/>
        <end position="60"/>
    </location>
</feature>
<evidence type="ECO:0000256" key="1">
    <source>
        <dbReference type="SAM" id="MobiDB-lite"/>
    </source>
</evidence>
<evidence type="ECO:0000313" key="7">
    <source>
        <dbReference type="Proteomes" id="UP000320475"/>
    </source>
</evidence>
<dbReference type="InterPro" id="IPR001849">
    <property type="entry name" value="PH_domain"/>
</dbReference>
<reference evidence="6 7" key="1">
    <citation type="journal article" date="2019" name="Sci. Rep.">
        <title>Comparative genomics of chytrid fungi reveal insights into the obligate biotrophic and pathogenic lifestyle of Synchytrium endobioticum.</title>
        <authorList>
            <person name="van de Vossenberg B.T.L.H."/>
            <person name="Warris S."/>
            <person name="Nguyen H.D.T."/>
            <person name="van Gent-Pelzer M.P.E."/>
            <person name="Joly D.L."/>
            <person name="van de Geest H.C."/>
            <person name="Bonants P.J.M."/>
            <person name="Smith D.S."/>
            <person name="Levesque C.A."/>
            <person name="van der Lee T.A.J."/>
        </authorList>
    </citation>
    <scope>NUCLEOTIDE SEQUENCE [LARGE SCALE GENOMIC DNA]</scope>
    <source>
        <strain evidence="4 7">LEV6574</strain>
        <strain evidence="5 6">MB42</strain>
    </source>
</reference>
<evidence type="ECO:0000313" key="6">
    <source>
        <dbReference type="Proteomes" id="UP000317494"/>
    </source>
</evidence>
<dbReference type="VEuPathDB" id="FungiDB:SeMB42_g03125"/>
<dbReference type="InterPro" id="IPR011993">
    <property type="entry name" value="PH-like_dom_sf"/>
</dbReference>
<proteinExistence type="predicted"/>
<gene>
    <name evidence="4" type="ORF">SeLEV6574_g04164</name>
    <name evidence="5" type="ORF">SeMB42_g03125</name>
</gene>
<dbReference type="InterPro" id="IPR041681">
    <property type="entry name" value="PH_9"/>
</dbReference>
<evidence type="ECO:0000259" key="2">
    <source>
        <dbReference type="PROSITE" id="PS50003"/>
    </source>
</evidence>
<dbReference type="InterPro" id="IPR023394">
    <property type="entry name" value="Sec7_C_sf"/>
</dbReference>
<dbReference type="SUPFAM" id="SSF50729">
    <property type="entry name" value="PH domain-like"/>
    <property type="match status" value="1"/>
</dbReference>
<evidence type="ECO:0000259" key="3">
    <source>
        <dbReference type="PROSITE" id="PS50190"/>
    </source>
</evidence>
<dbReference type="CDD" id="cd00171">
    <property type="entry name" value="Sec7"/>
    <property type="match status" value="1"/>
</dbReference>
<dbReference type="InterPro" id="IPR035999">
    <property type="entry name" value="Sec7_dom_sf"/>
</dbReference>
<feature type="compositionally biased region" description="Polar residues" evidence="1">
    <location>
        <begin position="587"/>
        <end position="604"/>
    </location>
</feature>
<dbReference type="Proteomes" id="UP000317494">
    <property type="component" value="Unassembled WGS sequence"/>
</dbReference>
<dbReference type="GO" id="GO:0032012">
    <property type="term" value="P:regulation of ARF protein signal transduction"/>
    <property type="evidence" value="ECO:0007669"/>
    <property type="project" value="InterPro"/>
</dbReference>
<dbReference type="Pfam" id="PF15410">
    <property type="entry name" value="PH_9"/>
    <property type="match status" value="1"/>
</dbReference>
<dbReference type="STRING" id="286115.A0A507D921"/>
<organism evidence="5 6">
    <name type="scientific">Synchytrium endobioticum</name>
    <dbReference type="NCBI Taxonomy" id="286115"/>
    <lineage>
        <taxon>Eukaryota</taxon>
        <taxon>Fungi</taxon>
        <taxon>Fungi incertae sedis</taxon>
        <taxon>Chytridiomycota</taxon>
        <taxon>Chytridiomycota incertae sedis</taxon>
        <taxon>Chytridiomycetes</taxon>
        <taxon>Synchytriales</taxon>
        <taxon>Synchytriaceae</taxon>
        <taxon>Synchytrium</taxon>
    </lineage>
</organism>
<dbReference type="Gene3D" id="2.30.29.30">
    <property type="entry name" value="Pleckstrin-homology domain (PH domain)/Phosphotyrosine-binding domain (PTB)"/>
    <property type="match status" value="1"/>
</dbReference>
<name>A0A507D921_9FUNG</name>
<comment type="caution">
    <text evidence="5">The sequence shown here is derived from an EMBL/GenBank/DDBJ whole genome shotgun (WGS) entry which is preliminary data.</text>
</comment>
<dbReference type="GO" id="GO:0005085">
    <property type="term" value="F:guanyl-nucleotide exchange factor activity"/>
    <property type="evidence" value="ECO:0007669"/>
    <property type="project" value="InterPro"/>
</dbReference>
<dbReference type="SMART" id="SM00233">
    <property type="entry name" value="PH"/>
    <property type="match status" value="1"/>
</dbReference>
<feature type="region of interest" description="Disordered" evidence="1">
    <location>
        <begin position="207"/>
        <end position="229"/>
    </location>
</feature>
<dbReference type="PANTHER" id="PTHR10663:SF405">
    <property type="entry name" value="ARF GUANINE NUCLEOTIDE EXCHANGE FACTOR SYT1"/>
    <property type="match status" value="1"/>
</dbReference>
<dbReference type="Gene3D" id="1.10.1000.11">
    <property type="entry name" value="Arf Nucleotide-binding Site Opener,domain 2"/>
    <property type="match status" value="1"/>
</dbReference>
<accession>A0A507D921</accession>
<dbReference type="AlphaFoldDB" id="A0A507D921"/>
<feature type="compositionally biased region" description="Low complexity" evidence="1">
    <location>
        <begin position="566"/>
        <end position="579"/>
    </location>
</feature>
<feature type="domain" description="SEC7" evidence="3">
    <location>
        <begin position="304"/>
        <end position="473"/>
    </location>
</feature>
<evidence type="ECO:0000313" key="5">
    <source>
        <dbReference type="EMBL" id="TPX48129.1"/>
    </source>
</evidence>
<dbReference type="EMBL" id="QEAN01000106">
    <property type="protein sequence ID" value="TPX48129.1"/>
    <property type="molecule type" value="Genomic_DNA"/>
</dbReference>
<dbReference type="PANTHER" id="PTHR10663">
    <property type="entry name" value="GUANYL-NUCLEOTIDE EXCHANGE FACTOR"/>
    <property type="match status" value="1"/>
</dbReference>
<sequence>MTTLPRSAIVVSDIDQLLLDTQSKPAPVHEILNCKPPDIPPPYSTLPAPASSSSTQVHDSQSPDCDSLFFFSSADGNPAPDLGLLSPPASLQIVMHEPKANAATAAPAIEPQQAVLPTQQISVAIQQRPNTIARDSCTSTNNDHIITVAISRNPAAGSDDSLPNQMPADALTPAKKSGDAAFRGVRHSRTLSAKIKVVLAEDGSQSVNGVTVDTGHASPATSSLAETSNGDQQFVVTISLTTTVAPPTPHPPSVNDDSDFQLETTPDMQELEHDEPLSNLKSKIELPAAHTGHRRMRSNTATGLISGSELLEFQKLAHMSARHKETPEEYLTKLETTVNKRELARLVSKNDDFHAQVLLCLVQRYNFKDMAVDAALRKLLYTFLLPPEAQQIDRILKAFAAKYNEDNPGLFNCADDVHITAFAIVLLNSDLHSVGQRTKMTKHQFVSNTRSAGAYNALPAEVLEMIYENIRAEPIQYMSEDAPDVDSSAQIKSLPFKTLSTDPLSQAEPCDSIIHISFEYPAQPTPALFVDDASSPTNSPKPIRYSTALHSYRLPVSLSDDGIALASHSPPSSTASSPAMNKRAGSSLHTRSVTSTPPAVSPNPTFRRKRASSVTSSIESEPQLGISLSRKSRDGLLRRKIDLKEHGDRAVARGWTSFWAVLSGAQLLLFKDYEWFASRRADTTLFVNETPRNMPKPTYIISSESCIALFDPSYSRRSHCFRVSCPNGAQFILQGTSHDDAKQWVECFNHAACFKTAGVRPRGFGAGWSRLIGQLGSEDRVRSVSDNEWATGEGRAAVIKSKIIEFLNSLTGLEKQISNELLVIDHLRLIKPVNKQGLKMLSESLHAHLSTLKKAKINAERFKCYCHFLDADLKAPA</sequence>